<gene>
    <name evidence="1" type="ORF">CMV24_29875</name>
</gene>
<evidence type="ECO:0000313" key="2">
    <source>
        <dbReference type="Proteomes" id="UP000218102"/>
    </source>
</evidence>
<protein>
    <submittedName>
        <fullName evidence="1">Uncharacterized protein</fullName>
    </submittedName>
</protein>
<accession>A0A2A3LVP1</accession>
<reference evidence="1 2" key="1">
    <citation type="submission" date="2017-09" db="EMBL/GenBank/DDBJ databases">
        <authorList>
            <person name="Ehlers B."/>
            <person name="Leendertz F.H."/>
        </authorList>
    </citation>
    <scope>NUCLEOTIDE SEQUENCE [LARGE SCALE GENOMIC DNA]</scope>
    <source>
        <strain evidence="1 2">DJ-1</strain>
    </source>
</reference>
<organism evidence="1 2">
    <name type="scientific">Pseudomonas plecoglossicida</name>
    <dbReference type="NCBI Taxonomy" id="70775"/>
    <lineage>
        <taxon>Bacteria</taxon>
        <taxon>Pseudomonadati</taxon>
        <taxon>Pseudomonadota</taxon>
        <taxon>Gammaproteobacteria</taxon>
        <taxon>Pseudomonadales</taxon>
        <taxon>Pseudomonadaceae</taxon>
        <taxon>Pseudomonas</taxon>
    </lineage>
</organism>
<dbReference type="Proteomes" id="UP000218102">
    <property type="component" value="Unassembled WGS sequence"/>
</dbReference>
<comment type="caution">
    <text evidence="1">The sequence shown here is derived from an EMBL/GenBank/DDBJ whole genome shotgun (WGS) entry which is preliminary data.</text>
</comment>
<dbReference type="AlphaFoldDB" id="A0A2A3LVP1"/>
<dbReference type="EMBL" id="NTME01000080">
    <property type="protein sequence ID" value="PBJ91920.1"/>
    <property type="molecule type" value="Genomic_DNA"/>
</dbReference>
<name>A0A2A3LVP1_PSEDL</name>
<dbReference type="RefSeq" id="WP_096010395.1">
    <property type="nucleotide sequence ID" value="NZ_NTME01000080.1"/>
</dbReference>
<evidence type="ECO:0000313" key="1">
    <source>
        <dbReference type="EMBL" id="PBJ91920.1"/>
    </source>
</evidence>
<sequence length="75" mass="8457">MNNAEQMHALAIGEVMSQLRQLAKSPTPVPDQTFVIGMLEGFEKIGLFDHQTLTNIRNKVFVTTTQRVEQLRESA</sequence>
<proteinExistence type="predicted"/>